<protein>
    <recommendedName>
        <fullName evidence="6">methylated diphthine methylhydrolase</fullName>
        <ecNumber evidence="6">3.1.1.97</ecNumber>
    </recommendedName>
</protein>
<dbReference type="InParanoid" id="E4ZYJ8"/>
<comment type="pathway">
    <text evidence="1">Protein modification; peptidyl-diphthamide biosynthesis.</text>
</comment>
<dbReference type="InterPro" id="IPR015943">
    <property type="entry name" value="WD40/YVTN_repeat-like_dom_sf"/>
</dbReference>
<comment type="similarity">
    <text evidence="5">Belongs to the DPH7 family.</text>
</comment>
<dbReference type="Gene3D" id="2.130.10.10">
    <property type="entry name" value="YVTN repeat-like/Quinoprotein amine dehydrogenase"/>
    <property type="match status" value="1"/>
</dbReference>
<sequence>MTSIKSLISFRLDLPPSCIEFFPLNPQYAVIGTYNLEKSDAAESAGSAPHDGHVKSVKSQQRNGSLVLVRVMGDNVDIIQSLPTPSAVLDVHFLTQVPSSNFGVATSTGAFAIYELKSWKRNPEISHIKTIQYFPEDVLITAFSWHPESYMIGMTLSNNQVHLGIIDTEDDNDTPSTMEVTRHDLEAWTLAFLSDGSGILSGGDDSTLRFAELTEGTELSVPWTDQRIHDAGVTAILPVHLDDEGALMVTGSYDDHIRLLHASKGGQRKVLADTNLGGGVWRLKLLDRNPKLPAHHGVEKWRSEPPPETLLLLVSCMHAGARIIRLVRSGEDEDKEWNFEVLARFEEHESMNYGSDSQPELNSAGERTFISTSFYDRRLCLWRY</sequence>
<keyword evidence="3" id="KW-0677">Repeat</keyword>
<reference evidence="9" key="1">
    <citation type="journal article" date="2011" name="Nat. Commun.">
        <title>Effector diversification within compartments of the Leptosphaeria maculans genome affected by Repeat-Induced Point mutations.</title>
        <authorList>
            <person name="Rouxel T."/>
            <person name="Grandaubert J."/>
            <person name="Hane J.K."/>
            <person name="Hoede C."/>
            <person name="van de Wouw A.P."/>
            <person name="Couloux A."/>
            <person name="Dominguez V."/>
            <person name="Anthouard V."/>
            <person name="Bally P."/>
            <person name="Bourras S."/>
            <person name="Cozijnsen A.J."/>
            <person name="Ciuffetti L.M."/>
            <person name="Degrave A."/>
            <person name="Dilmaghani A."/>
            <person name="Duret L."/>
            <person name="Fudal I."/>
            <person name="Goodwin S.B."/>
            <person name="Gout L."/>
            <person name="Glaser N."/>
            <person name="Linglin J."/>
            <person name="Kema G.H.J."/>
            <person name="Lapalu N."/>
            <person name="Lawrence C.B."/>
            <person name="May K."/>
            <person name="Meyer M."/>
            <person name="Ollivier B."/>
            <person name="Poulain J."/>
            <person name="Schoch C.L."/>
            <person name="Simon A."/>
            <person name="Spatafora J.W."/>
            <person name="Stachowiak A."/>
            <person name="Turgeon B.G."/>
            <person name="Tyler B.M."/>
            <person name="Vincent D."/>
            <person name="Weissenbach J."/>
            <person name="Amselem J."/>
            <person name="Quesneville H."/>
            <person name="Oliver R.P."/>
            <person name="Wincker P."/>
            <person name="Balesdent M.-H."/>
            <person name="Howlett B.J."/>
        </authorList>
    </citation>
    <scope>NUCLEOTIDE SEQUENCE [LARGE SCALE GENOMIC DNA]</scope>
    <source>
        <strain evidence="9">JN3 / isolate v23.1.3 / race Av1-4-5-6-7-8</strain>
    </source>
</reference>
<gene>
    <name evidence="8" type="ORF">LEMA_P107890.1</name>
</gene>
<dbReference type="GO" id="GO:0061685">
    <property type="term" value="F:diphthine methylesterase activity"/>
    <property type="evidence" value="ECO:0007669"/>
    <property type="project" value="UniProtKB-EC"/>
</dbReference>
<dbReference type="GO" id="GO:0017183">
    <property type="term" value="P:protein histidyl modification to diphthamide"/>
    <property type="evidence" value="ECO:0007669"/>
    <property type="project" value="TreeGrafter"/>
</dbReference>
<dbReference type="SUPFAM" id="SSF50978">
    <property type="entry name" value="WD40 repeat-like"/>
    <property type="match status" value="1"/>
</dbReference>
<dbReference type="InterPro" id="IPR036322">
    <property type="entry name" value="WD40_repeat_dom_sf"/>
</dbReference>
<evidence type="ECO:0000256" key="7">
    <source>
        <dbReference type="ARBA" id="ARBA00047551"/>
    </source>
</evidence>
<dbReference type="AlphaFoldDB" id="E4ZYJ8"/>
<dbReference type="EMBL" id="FP929129">
    <property type="protein sequence ID" value="CBX96524.1"/>
    <property type="molecule type" value="Genomic_DNA"/>
</dbReference>
<dbReference type="PANTHER" id="PTHR46042">
    <property type="entry name" value="DIPHTHINE METHYLTRANSFERASE"/>
    <property type="match status" value="1"/>
</dbReference>
<evidence type="ECO:0000256" key="1">
    <source>
        <dbReference type="ARBA" id="ARBA00005156"/>
    </source>
</evidence>
<dbReference type="GO" id="GO:0005737">
    <property type="term" value="C:cytoplasm"/>
    <property type="evidence" value="ECO:0007669"/>
    <property type="project" value="TreeGrafter"/>
</dbReference>
<evidence type="ECO:0000256" key="4">
    <source>
        <dbReference type="ARBA" id="ARBA00022801"/>
    </source>
</evidence>
<keyword evidence="2" id="KW-0853">WD repeat</keyword>
<dbReference type="STRING" id="985895.E4ZYJ8"/>
<dbReference type="RefSeq" id="XP_003840003.1">
    <property type="nucleotide sequence ID" value="XM_003839955.1"/>
</dbReference>
<dbReference type="Pfam" id="PF00400">
    <property type="entry name" value="WD40"/>
    <property type="match status" value="1"/>
</dbReference>
<dbReference type="GeneID" id="13283269"/>
<proteinExistence type="inferred from homology"/>
<evidence type="ECO:0000256" key="2">
    <source>
        <dbReference type="ARBA" id="ARBA00022574"/>
    </source>
</evidence>
<comment type="catalytic activity">
    <reaction evidence="7">
        <text>diphthine methyl ester-[translation elongation factor 2] + H2O = diphthine-[translation elongation factor 2] + methanol + H(+)</text>
        <dbReference type="Rhea" id="RHEA:42656"/>
        <dbReference type="Rhea" id="RHEA-COMP:10172"/>
        <dbReference type="Rhea" id="RHEA-COMP:10173"/>
        <dbReference type="ChEBI" id="CHEBI:15377"/>
        <dbReference type="ChEBI" id="CHEBI:15378"/>
        <dbReference type="ChEBI" id="CHEBI:17790"/>
        <dbReference type="ChEBI" id="CHEBI:79005"/>
        <dbReference type="ChEBI" id="CHEBI:82696"/>
        <dbReference type="EC" id="3.1.1.97"/>
    </reaction>
</comment>
<dbReference type="PANTHER" id="PTHR46042:SF1">
    <property type="entry name" value="DIPHTHINE METHYLTRANSFERASE"/>
    <property type="match status" value="1"/>
</dbReference>
<dbReference type="Proteomes" id="UP000002668">
    <property type="component" value="Genome"/>
</dbReference>
<evidence type="ECO:0000256" key="6">
    <source>
        <dbReference type="ARBA" id="ARBA00039131"/>
    </source>
</evidence>
<dbReference type="OMA" id="LDMKWLP"/>
<evidence type="ECO:0000313" key="9">
    <source>
        <dbReference type="Proteomes" id="UP000002668"/>
    </source>
</evidence>
<dbReference type="InterPro" id="IPR001680">
    <property type="entry name" value="WD40_rpt"/>
</dbReference>
<keyword evidence="9" id="KW-1185">Reference proteome</keyword>
<dbReference type="VEuPathDB" id="FungiDB:LEMA_P107890.1"/>
<dbReference type="InterPro" id="IPR052415">
    <property type="entry name" value="Diphthine_MTase"/>
</dbReference>
<accession>E4ZYJ8</accession>
<evidence type="ECO:0000313" key="8">
    <source>
        <dbReference type="EMBL" id="CBX96524.1"/>
    </source>
</evidence>
<dbReference type="OrthoDB" id="1930760at2759"/>
<organism evidence="9">
    <name type="scientific">Leptosphaeria maculans (strain JN3 / isolate v23.1.3 / race Av1-4-5-6-7-8)</name>
    <name type="common">Blackleg fungus</name>
    <name type="synonym">Phoma lingam</name>
    <dbReference type="NCBI Taxonomy" id="985895"/>
    <lineage>
        <taxon>Eukaryota</taxon>
        <taxon>Fungi</taxon>
        <taxon>Dikarya</taxon>
        <taxon>Ascomycota</taxon>
        <taxon>Pezizomycotina</taxon>
        <taxon>Dothideomycetes</taxon>
        <taxon>Pleosporomycetidae</taxon>
        <taxon>Pleosporales</taxon>
        <taxon>Pleosporineae</taxon>
        <taxon>Leptosphaeriaceae</taxon>
        <taxon>Plenodomus</taxon>
        <taxon>Plenodomus lingam/Leptosphaeria maculans species complex</taxon>
    </lineage>
</organism>
<dbReference type="HOGENOM" id="CLU_036100_1_0_1"/>
<name>E4ZYJ8_LEPMJ</name>
<keyword evidence="4" id="KW-0378">Hydrolase</keyword>
<dbReference type="eggNOG" id="KOG0280">
    <property type="taxonomic scope" value="Eukaryota"/>
</dbReference>
<dbReference type="FunCoup" id="E4ZYJ8">
    <property type="interactions" value="114"/>
</dbReference>
<evidence type="ECO:0000256" key="3">
    <source>
        <dbReference type="ARBA" id="ARBA00022737"/>
    </source>
</evidence>
<dbReference type="EC" id="3.1.1.97" evidence="6"/>
<evidence type="ECO:0000256" key="5">
    <source>
        <dbReference type="ARBA" id="ARBA00038092"/>
    </source>
</evidence>